<reference evidence="3 4" key="1">
    <citation type="submission" date="2018-03" db="EMBL/GenBank/DDBJ databases">
        <title>Whole genome sequencing of Histamine producing bacteria.</title>
        <authorList>
            <person name="Butler K."/>
        </authorList>
    </citation>
    <scope>NUCLEOTIDE SEQUENCE [LARGE SCALE GENOMIC DNA]</scope>
    <source>
        <strain evidence="3 4">JCM 13586</strain>
    </source>
</reference>
<dbReference type="Pfam" id="PF00144">
    <property type="entry name" value="Beta-lactamase"/>
    <property type="match status" value="1"/>
</dbReference>
<proteinExistence type="predicted"/>
<dbReference type="Proteomes" id="UP000241222">
    <property type="component" value="Unassembled WGS sequence"/>
</dbReference>
<evidence type="ECO:0000256" key="1">
    <source>
        <dbReference type="SAM" id="Phobius"/>
    </source>
</evidence>
<comment type="caution">
    <text evidence="3">The sequence shown here is derived from an EMBL/GenBank/DDBJ whole genome shotgun (WGS) entry which is preliminary data.</text>
</comment>
<protein>
    <recommendedName>
        <fullName evidence="2">Beta-lactamase-related domain-containing protein</fullName>
    </recommendedName>
</protein>
<accession>A0A2T3IZQ8</accession>
<dbReference type="SUPFAM" id="SSF56601">
    <property type="entry name" value="beta-lactamase/transpeptidase-like"/>
    <property type="match status" value="1"/>
</dbReference>
<organism evidence="3 4">
    <name type="scientific">Photobacterium lutimaris</name>
    <dbReference type="NCBI Taxonomy" id="388278"/>
    <lineage>
        <taxon>Bacteria</taxon>
        <taxon>Pseudomonadati</taxon>
        <taxon>Pseudomonadota</taxon>
        <taxon>Gammaproteobacteria</taxon>
        <taxon>Vibrionales</taxon>
        <taxon>Vibrionaceae</taxon>
        <taxon>Photobacterium</taxon>
    </lineage>
</organism>
<evidence type="ECO:0000259" key="2">
    <source>
        <dbReference type="Pfam" id="PF00144"/>
    </source>
</evidence>
<dbReference type="InterPro" id="IPR012338">
    <property type="entry name" value="Beta-lactam/transpept-like"/>
</dbReference>
<keyword evidence="1" id="KW-0812">Transmembrane</keyword>
<sequence length="405" mass="46023">MAMVESTAKVKNKIFKRLVITLCVMMPALTIVWVISNPPKADMEGFSWTQTSNQSDWEVTLPEQEGFSAERLVELHNQVTLRKSKKVQSLLIARNGKLVFEQYYPVRSSADGTPMPMYFPPSPDTYHQMRSVTKTITSTLIGNLLYQQAIPSKDIPLFDYYQDEVVADTVRKQPITIRHALDFNSGLDWNEWGAYPSDAMGMWLSQDPYQYIFDKPMAYQPNEAFVYQGAMSVLLGGVVEKTTGKNLRQYAEQALFTPLGISHYDWFAHEVTGEYLGSSGLYLRSRDLAKLGQLYLNKGVWNGQRIFAEGWAEASLKPKGKFWSNKTIEYGHNWWFPFITVDGERLTIAGMRGYGGQEMFIIPELKLVMTMTSGAFIGQDEDYPFELIVDYILPSLGISNAKYTG</sequence>
<evidence type="ECO:0000313" key="4">
    <source>
        <dbReference type="Proteomes" id="UP000241222"/>
    </source>
</evidence>
<dbReference type="PANTHER" id="PTHR43283:SF7">
    <property type="entry name" value="BETA-LACTAMASE-RELATED DOMAIN-CONTAINING PROTEIN"/>
    <property type="match status" value="1"/>
</dbReference>
<dbReference type="InterPro" id="IPR050789">
    <property type="entry name" value="Diverse_Enzym_Activities"/>
</dbReference>
<dbReference type="EMBL" id="PYMH01000003">
    <property type="protein sequence ID" value="PSU34157.1"/>
    <property type="molecule type" value="Genomic_DNA"/>
</dbReference>
<dbReference type="AlphaFoldDB" id="A0A2T3IZQ8"/>
<feature type="domain" description="Beta-lactamase-related" evidence="2">
    <location>
        <begin position="89"/>
        <end position="377"/>
    </location>
</feature>
<feature type="transmembrane region" description="Helical" evidence="1">
    <location>
        <begin position="18"/>
        <end position="36"/>
    </location>
</feature>
<evidence type="ECO:0000313" key="3">
    <source>
        <dbReference type="EMBL" id="PSU34157.1"/>
    </source>
</evidence>
<dbReference type="OrthoDB" id="9814204at2"/>
<dbReference type="Gene3D" id="3.40.710.10">
    <property type="entry name" value="DD-peptidase/beta-lactamase superfamily"/>
    <property type="match status" value="1"/>
</dbReference>
<dbReference type="PANTHER" id="PTHR43283">
    <property type="entry name" value="BETA-LACTAMASE-RELATED"/>
    <property type="match status" value="1"/>
</dbReference>
<keyword evidence="4" id="KW-1185">Reference proteome</keyword>
<gene>
    <name evidence="3" type="ORF">C9I99_09190</name>
</gene>
<dbReference type="InterPro" id="IPR001466">
    <property type="entry name" value="Beta-lactam-related"/>
</dbReference>
<keyword evidence="1" id="KW-1133">Transmembrane helix</keyword>
<keyword evidence="1" id="KW-0472">Membrane</keyword>
<name>A0A2T3IZQ8_9GAMM</name>